<sequence>MKFDHHWKSHQGWRGFSRAGDLEERFSRHHRGGGPHGPGGRGEGRRRFFERGEFKFALLELLATAPMHGYQLIKAMEERTGGLYTPSAGSIYPNLQLLEDMSYIGSSEADGKKLYHITEQGIQYLRQSGKTDQKQPEKLWDRRGGRYKLFEKQGKHELRELMKEWSGVISLMASAARGAQEDKTGAKAERFQDLMVSFQTQLNEFLASDADKFAKEADPDPSSSTEDDQQEKE</sequence>
<dbReference type="OrthoDB" id="9814826at2"/>
<dbReference type="SUPFAM" id="SSF46785">
    <property type="entry name" value="Winged helix' DNA-binding domain"/>
    <property type="match status" value="1"/>
</dbReference>
<dbReference type="Pfam" id="PF03551">
    <property type="entry name" value="PadR"/>
    <property type="match status" value="1"/>
</dbReference>
<dbReference type="InterPro" id="IPR036388">
    <property type="entry name" value="WH-like_DNA-bd_sf"/>
</dbReference>
<dbReference type="PANTHER" id="PTHR43252">
    <property type="entry name" value="TRANSCRIPTIONAL REGULATOR YQJI"/>
    <property type="match status" value="1"/>
</dbReference>
<dbReference type="PANTHER" id="PTHR43252:SF2">
    <property type="entry name" value="TRANSCRIPTION REGULATOR, PADR-LIKE FAMILY"/>
    <property type="match status" value="1"/>
</dbReference>
<name>A0A559KB89_9BACL</name>
<reference evidence="3 4" key="1">
    <citation type="submission" date="2019-07" db="EMBL/GenBank/DDBJ databases">
        <authorList>
            <person name="Kim J."/>
        </authorList>
    </citation>
    <scope>NUCLEOTIDE SEQUENCE [LARGE SCALE GENOMIC DNA]</scope>
    <source>
        <strain evidence="3 4">JC52</strain>
    </source>
</reference>
<dbReference type="EMBL" id="VNJI01000014">
    <property type="protein sequence ID" value="TVY09397.1"/>
    <property type="molecule type" value="Genomic_DNA"/>
</dbReference>
<evidence type="ECO:0000313" key="3">
    <source>
        <dbReference type="EMBL" id="TVY09397.1"/>
    </source>
</evidence>
<dbReference type="InterPro" id="IPR036390">
    <property type="entry name" value="WH_DNA-bd_sf"/>
</dbReference>
<dbReference type="Gene3D" id="1.10.10.10">
    <property type="entry name" value="Winged helix-like DNA-binding domain superfamily/Winged helix DNA-binding domain"/>
    <property type="match status" value="1"/>
</dbReference>
<feature type="compositionally biased region" description="Basic and acidic residues" evidence="1">
    <location>
        <begin position="209"/>
        <end position="218"/>
    </location>
</feature>
<organism evidence="3 4">
    <name type="scientific">Paenibacillus cremeus</name>
    <dbReference type="NCBI Taxonomy" id="2163881"/>
    <lineage>
        <taxon>Bacteria</taxon>
        <taxon>Bacillati</taxon>
        <taxon>Bacillota</taxon>
        <taxon>Bacilli</taxon>
        <taxon>Bacillales</taxon>
        <taxon>Paenibacillaceae</taxon>
        <taxon>Paenibacillus</taxon>
    </lineage>
</organism>
<protein>
    <submittedName>
        <fullName evidence="3">Helix-turn-helix transcriptional regulator</fullName>
    </submittedName>
</protein>
<evidence type="ECO:0000313" key="4">
    <source>
        <dbReference type="Proteomes" id="UP000317036"/>
    </source>
</evidence>
<gene>
    <name evidence="3" type="ORF">FPZ49_13145</name>
</gene>
<feature type="region of interest" description="Disordered" evidence="1">
    <location>
        <begin position="209"/>
        <end position="233"/>
    </location>
</feature>
<comment type="caution">
    <text evidence="3">The sequence shown here is derived from an EMBL/GenBank/DDBJ whole genome shotgun (WGS) entry which is preliminary data.</text>
</comment>
<feature type="domain" description="Transcription regulator PadR N-terminal" evidence="2">
    <location>
        <begin position="58"/>
        <end position="126"/>
    </location>
</feature>
<keyword evidence="4" id="KW-1185">Reference proteome</keyword>
<evidence type="ECO:0000256" key="1">
    <source>
        <dbReference type="SAM" id="MobiDB-lite"/>
    </source>
</evidence>
<accession>A0A559KB89</accession>
<feature type="region of interest" description="Disordered" evidence="1">
    <location>
        <begin position="26"/>
        <end position="45"/>
    </location>
</feature>
<dbReference type="InterPro" id="IPR005149">
    <property type="entry name" value="Tscrpt_reg_PadR_N"/>
</dbReference>
<dbReference type="AlphaFoldDB" id="A0A559KB89"/>
<evidence type="ECO:0000259" key="2">
    <source>
        <dbReference type="Pfam" id="PF03551"/>
    </source>
</evidence>
<proteinExistence type="predicted"/>
<dbReference type="RefSeq" id="WP_144847330.1">
    <property type="nucleotide sequence ID" value="NZ_VNJI01000014.1"/>
</dbReference>
<dbReference type="Proteomes" id="UP000317036">
    <property type="component" value="Unassembled WGS sequence"/>
</dbReference>